<protein>
    <submittedName>
        <fullName evidence="1">Uncharacterized protein</fullName>
    </submittedName>
</protein>
<comment type="caution">
    <text evidence="1">The sequence shown here is derived from an EMBL/GenBank/DDBJ whole genome shotgun (WGS) entry which is preliminary data.</text>
</comment>
<gene>
    <name evidence="1" type="ORF">FHK87_04345</name>
</gene>
<dbReference type="AlphaFoldDB" id="A0A504JGF1"/>
<sequence>MNKTLLFLFSTVLLVGCKSETKTKEEKFWNWVSENKVELENFINSNHEDYTIYNQLTSEMKKYNSVLFPEMTLTEKNEVVLIITPDGMSEGILPTEKLYDSKPKLDNWIIKKFRQASDETKLNYDGIEYPSSDIKIIPRLDKEQGKVNIQVYIRNMNSDVKKHQALSFLYLDHILGEYNTITKVGYIDFYHLEMDKNVENGISILELRKLIEKEFKTTER</sequence>
<dbReference type="OrthoDB" id="1339084at2"/>
<keyword evidence="2" id="KW-1185">Reference proteome</keyword>
<dbReference type="Proteomes" id="UP000315540">
    <property type="component" value="Unassembled WGS sequence"/>
</dbReference>
<evidence type="ECO:0000313" key="2">
    <source>
        <dbReference type="Proteomes" id="UP000315540"/>
    </source>
</evidence>
<dbReference type="PROSITE" id="PS51257">
    <property type="entry name" value="PROKAR_LIPOPROTEIN"/>
    <property type="match status" value="1"/>
</dbReference>
<accession>A0A504JGF1</accession>
<organism evidence="1 2">
    <name type="scientific">Aquimarina algicola</name>
    <dbReference type="NCBI Taxonomy" id="2589995"/>
    <lineage>
        <taxon>Bacteria</taxon>
        <taxon>Pseudomonadati</taxon>
        <taxon>Bacteroidota</taxon>
        <taxon>Flavobacteriia</taxon>
        <taxon>Flavobacteriales</taxon>
        <taxon>Flavobacteriaceae</taxon>
        <taxon>Aquimarina</taxon>
    </lineage>
</organism>
<evidence type="ECO:0000313" key="1">
    <source>
        <dbReference type="EMBL" id="TPN86838.1"/>
    </source>
</evidence>
<reference evidence="1 2" key="1">
    <citation type="submission" date="2019-06" db="EMBL/GenBank/DDBJ databases">
        <authorList>
            <person name="Meng X."/>
        </authorList>
    </citation>
    <scope>NUCLEOTIDE SEQUENCE [LARGE SCALE GENOMIC DNA]</scope>
    <source>
        <strain evidence="1 2">M625</strain>
    </source>
</reference>
<dbReference type="EMBL" id="VFWZ01000002">
    <property type="protein sequence ID" value="TPN86838.1"/>
    <property type="molecule type" value="Genomic_DNA"/>
</dbReference>
<dbReference type="RefSeq" id="WP_140590353.1">
    <property type="nucleotide sequence ID" value="NZ_VFWZ01000002.1"/>
</dbReference>
<name>A0A504JGF1_9FLAO</name>
<proteinExistence type="predicted"/>